<dbReference type="AlphaFoldDB" id="A0A449B4C4"/>
<keyword evidence="2" id="KW-1185">Reference proteome</keyword>
<gene>
    <name evidence="1" type="ORF">NCTC10168_00369</name>
</gene>
<dbReference type="EMBL" id="LR215037">
    <property type="protein sequence ID" value="VEU75447.1"/>
    <property type="molecule type" value="Genomic_DNA"/>
</dbReference>
<name>A0A449B4C4_9BACT</name>
<dbReference type="RefSeq" id="WP_129646543.1">
    <property type="nucleotide sequence ID" value="NZ_LR215037.1"/>
</dbReference>
<protein>
    <recommendedName>
        <fullName evidence="3">Spermidine/putrescine ABC transporter substrate-binding protein</fullName>
    </recommendedName>
</protein>
<evidence type="ECO:0000313" key="1">
    <source>
        <dbReference type="EMBL" id="VEU75447.1"/>
    </source>
</evidence>
<reference evidence="1 2" key="1">
    <citation type="submission" date="2019-01" db="EMBL/GenBank/DDBJ databases">
        <authorList>
            <consortium name="Pathogen Informatics"/>
        </authorList>
    </citation>
    <scope>NUCLEOTIDE SEQUENCE [LARGE SCALE GENOMIC DNA]</scope>
    <source>
        <strain evidence="1 2">NCTC10168</strain>
    </source>
</reference>
<proteinExistence type="predicted"/>
<evidence type="ECO:0000313" key="2">
    <source>
        <dbReference type="Proteomes" id="UP000290243"/>
    </source>
</evidence>
<organism evidence="1 2">
    <name type="scientific">Mycoplasmopsis maculosa</name>
    <dbReference type="NCBI Taxonomy" id="114885"/>
    <lineage>
        <taxon>Bacteria</taxon>
        <taxon>Bacillati</taxon>
        <taxon>Mycoplasmatota</taxon>
        <taxon>Mycoplasmoidales</taxon>
        <taxon>Metamycoplasmataceae</taxon>
        <taxon>Mycoplasmopsis</taxon>
    </lineage>
</organism>
<sequence>MSKFNKFIKTVAVPVVSVAAIASVAGLIVYKTTNKFKPVFFNYQSYIDPKIQERLNQDFEYKEFGTINEFTRAILTHKSVAGIGSDAQAARLVKGGDGFGSRLRKFTQKDFKNMFGENWNTSLTTEENLQNLLTPTVFNHLKSYDNYLKDSPEYDENGNPLKDENGKIITVQKHLYEYFIPYFQQDMVIAYNPLKLEKYAKTYKYDYNSNESFDETLEQSVQNENYSNAVRPFFDAMHKEIETNVNKALYEAFSKSKDETISMLDALQIIKNQGLEYFEYTDAVRDNMIYGSSYTLNSETNEIESQPTGEARSDKDDTKPLYERLIQQFVDLFKRGTSFDITNTKHVRTSGNGQDLLNTLIDPTKNTNVGIIYNGDALDALISRDNVEGSKVPDGTVKFIRPSVNILLIDGLVITNDASDEVVEQVITSAKESYMGGLDKSKDKWNQDNVDNIVSKNNDTEGYTSEVYSAYGSYLNFDYVRYTPAFNLVFDYAYNHAFNDPLDEKADQYFNDYLVNYQRNLFSIKDKYTIGHKYDSNNPEGTYFKEWKEITYNVKHVAISPVDQTTQALINAYYDKLLKN</sequence>
<evidence type="ECO:0008006" key="3">
    <source>
        <dbReference type="Google" id="ProtNLM"/>
    </source>
</evidence>
<dbReference type="OrthoDB" id="403918at2"/>
<dbReference type="Proteomes" id="UP000290243">
    <property type="component" value="Chromosome"/>
</dbReference>
<dbReference type="KEGG" id="mmau:NCTC10168_00369"/>
<accession>A0A449B4C4</accession>